<accession>A0ABT0TMG9</accession>
<sequence>MLLLLLNLSGLTAQTIKGKITTIDNKIIETASIIIKDSIKAKGIKEYTIALNGNYEILLTKEYKTICVEIAVSNYSKDSFTISNPEKGKTYVYDFLLKKDKVIAIQEVKISAKRRSYTEVKDTVNFNVAAYKDGSDRKIQDVIKKLPGMEVNDNTGEIKYKGMSVETVQLDGEDLFSGNYTIGTKNINVNMIDQVQAIENFASNKLLKGLERDGKVALNLKLKKNIIDVSGSVNSSLGAFKQEKIATDSDANFLSVSSKIKSFGTLSYNNIALNYSPFDYFGNFQSKKDGQNQTFKNNKIIPEFSFLNMLDNKRTVLNNSIFANYNISLKKSPNTSYKSNLYFVRDAISSLNFSETNNTVDDQNFTTSDSNNAIKKPLLLRADFNIKSFGSESSSIDYDVMVSKEKVKSKTKIIQNKALSYNTNLLSDDFFLKSKIVYTKRISDNKAFQLTTHQTFDVLNQQYKITPQESNTAAVNAIQDIESRKTFFDLQSSIIGKIKRAKYSMNLGLEYTSNPLNSSLEDLTLSIPISTNAVVFEKNKVFLNNSFDYDWGNWRIFSTLNLSLLNRYLKKQSRVNDFIVEPEINLNYKFSRISSFNISLSSKINPQADNFVYANEVLINNRTTIKNTPSLALQKTATYNANYNLYDLSNQFQINIGINYSDNKGDFFSNINIDQNNTQIEYFFLNEKFNNRSFNFMIEKYLPFMESTIRFKTLYSISNYKNFINYSEIRDNKSKNLINELFLKSAFDGKFNFENVFKYNLRLTINNENQNFENINYNNSFKLLFKPNKKWFANAVYDIYSTNQKTKYSFIDFLIKYTPSDKRFAFSLAGKNLLNNENFIEIQTSDYYTSIYGSNIMPRTLLISCNYSF</sequence>
<gene>
    <name evidence="1" type="ORF">NAT50_04880</name>
</gene>
<organism evidence="1 2">
    <name type="scientific">Flavobacterium luminosum</name>
    <dbReference type="NCBI Taxonomy" id="2949086"/>
    <lineage>
        <taxon>Bacteria</taxon>
        <taxon>Pseudomonadati</taxon>
        <taxon>Bacteroidota</taxon>
        <taxon>Flavobacteriia</taxon>
        <taxon>Flavobacteriales</taxon>
        <taxon>Flavobacteriaceae</taxon>
        <taxon>Flavobacterium</taxon>
    </lineage>
</organism>
<dbReference type="Proteomes" id="UP001317191">
    <property type="component" value="Unassembled WGS sequence"/>
</dbReference>
<protein>
    <recommendedName>
        <fullName evidence="3">TonB-dependent receptor</fullName>
    </recommendedName>
</protein>
<dbReference type="SUPFAM" id="SSF56935">
    <property type="entry name" value="Porins"/>
    <property type="match status" value="1"/>
</dbReference>
<proteinExistence type="predicted"/>
<evidence type="ECO:0000313" key="1">
    <source>
        <dbReference type="EMBL" id="MCL9808689.1"/>
    </source>
</evidence>
<evidence type="ECO:0000313" key="2">
    <source>
        <dbReference type="Proteomes" id="UP001317191"/>
    </source>
</evidence>
<reference evidence="1 2" key="1">
    <citation type="submission" date="2022-05" db="EMBL/GenBank/DDBJ databases">
        <title>Flavobacterium sp., isolated from activated sludge.</title>
        <authorList>
            <person name="Ran Q."/>
        </authorList>
    </citation>
    <scope>NUCLEOTIDE SEQUENCE [LARGE SCALE GENOMIC DNA]</scope>
    <source>
        <strain evidence="1 2">HXWNR70</strain>
    </source>
</reference>
<keyword evidence="2" id="KW-1185">Reference proteome</keyword>
<evidence type="ECO:0008006" key="3">
    <source>
        <dbReference type="Google" id="ProtNLM"/>
    </source>
</evidence>
<name>A0ABT0TMG9_9FLAO</name>
<dbReference type="EMBL" id="JAMLJM010000002">
    <property type="protein sequence ID" value="MCL9808689.1"/>
    <property type="molecule type" value="Genomic_DNA"/>
</dbReference>
<comment type="caution">
    <text evidence="1">The sequence shown here is derived from an EMBL/GenBank/DDBJ whole genome shotgun (WGS) entry which is preliminary data.</text>
</comment>